<dbReference type="EMBL" id="JASXSZ010000005">
    <property type="protein sequence ID" value="MDL9980699.1"/>
    <property type="molecule type" value="Genomic_DNA"/>
</dbReference>
<feature type="transmembrane region" description="Helical" evidence="1">
    <location>
        <begin position="12"/>
        <end position="32"/>
    </location>
</feature>
<dbReference type="Proteomes" id="UP001235064">
    <property type="component" value="Unassembled WGS sequence"/>
</dbReference>
<keyword evidence="3" id="KW-1185">Reference proteome</keyword>
<keyword evidence="1" id="KW-1133">Transmembrane helix</keyword>
<protein>
    <submittedName>
        <fullName evidence="2">Uncharacterized protein</fullName>
    </submittedName>
</protein>
<evidence type="ECO:0000313" key="2">
    <source>
        <dbReference type="EMBL" id="MDL9980699.1"/>
    </source>
</evidence>
<reference evidence="2 3" key="1">
    <citation type="submission" date="2023-06" db="EMBL/GenBank/DDBJ databases">
        <title>Microbacterium sp. nov., isolated from a waste landfill.</title>
        <authorList>
            <person name="Wen W."/>
        </authorList>
    </citation>
    <scope>NUCLEOTIDE SEQUENCE [LARGE SCALE GENOMIC DNA]</scope>
    <source>
        <strain evidence="2 3">ASV49</strain>
    </source>
</reference>
<accession>A0ABT7N1W0</accession>
<proteinExistence type="predicted"/>
<dbReference type="RefSeq" id="WP_286289662.1">
    <property type="nucleotide sequence ID" value="NZ_JASXSZ010000005.1"/>
</dbReference>
<name>A0ABT7N1W0_9MICO</name>
<gene>
    <name evidence="2" type="ORF">QSV35_15265</name>
</gene>
<comment type="caution">
    <text evidence="2">The sequence shown here is derived from an EMBL/GenBank/DDBJ whole genome shotgun (WGS) entry which is preliminary data.</text>
</comment>
<organism evidence="2 3">
    <name type="scientific">Microbacterium candidum</name>
    <dbReference type="NCBI Taxonomy" id="3041922"/>
    <lineage>
        <taxon>Bacteria</taxon>
        <taxon>Bacillati</taxon>
        <taxon>Actinomycetota</taxon>
        <taxon>Actinomycetes</taxon>
        <taxon>Micrococcales</taxon>
        <taxon>Microbacteriaceae</taxon>
        <taxon>Microbacterium</taxon>
    </lineage>
</organism>
<keyword evidence="1" id="KW-0812">Transmembrane</keyword>
<evidence type="ECO:0000313" key="3">
    <source>
        <dbReference type="Proteomes" id="UP001235064"/>
    </source>
</evidence>
<keyword evidence="1" id="KW-0472">Membrane</keyword>
<evidence type="ECO:0000256" key="1">
    <source>
        <dbReference type="SAM" id="Phobius"/>
    </source>
</evidence>
<sequence>MTFDSVTLSGAIMGIIGFIAALGLVGTVFAFWSMGRQAYRKD</sequence>